<proteinExistence type="predicted"/>
<dbReference type="KEGG" id="vg:75691817"/>
<dbReference type="RefSeq" id="YP_010358955.1">
    <property type="nucleotide sequence ID" value="NC_062768.1"/>
</dbReference>
<organism evidence="1 2">
    <name type="scientific">uncultured phage cr151_1</name>
    <dbReference type="NCBI Taxonomy" id="2986406"/>
    <lineage>
        <taxon>Viruses</taxon>
        <taxon>Duplodnaviria</taxon>
        <taxon>Heunggongvirae</taxon>
        <taxon>Uroviricota</taxon>
        <taxon>Caudoviricetes</taxon>
        <taxon>Crassvirales</taxon>
        <taxon>Steigviridae</taxon>
        <taxon>Asinivirinae</taxon>
        <taxon>Kolpuevirus</taxon>
        <taxon>Kolpuevirus coli</taxon>
    </lineage>
</organism>
<dbReference type="Proteomes" id="UP000827406">
    <property type="component" value="Segment"/>
</dbReference>
<keyword evidence="2" id="KW-1185">Reference proteome</keyword>
<gene>
    <name evidence="1" type="primary">gp_16047</name>
</gene>
<name>A0AAE7V3K1_9CAUD</name>
<dbReference type="GeneID" id="75691817"/>
<evidence type="ECO:0000313" key="1">
    <source>
        <dbReference type="EMBL" id="QWM89383.1"/>
    </source>
</evidence>
<protein>
    <submittedName>
        <fullName evidence="1">Uncharacterized protein</fullName>
    </submittedName>
</protein>
<accession>A0AAE7V3K1</accession>
<dbReference type="EMBL" id="MZ130478">
    <property type="protein sequence ID" value="QWM89383.1"/>
    <property type="molecule type" value="Genomic_DNA"/>
</dbReference>
<sequence length="52" mass="6330">MKDTLSNEWIDAVLYISLKNEQYYVRDKRQFLDKFVTLEDWEESNNGNVKSR</sequence>
<reference evidence="1 2" key="1">
    <citation type="submission" date="2021-04" db="EMBL/GenBank/DDBJ databases">
        <authorList>
            <person name="Shkoporov A.N."/>
            <person name="Stockdale S.R."/>
            <person name="Guerin E."/>
            <person name="Ross R.P."/>
            <person name="Hill C."/>
        </authorList>
    </citation>
    <scope>NUCLEOTIDE SEQUENCE [LARGE SCALE GENOMIC DNA]</scope>
    <source>
        <strain evidence="2">cr151_1</strain>
    </source>
</reference>
<evidence type="ECO:0000313" key="2">
    <source>
        <dbReference type="Proteomes" id="UP000827406"/>
    </source>
</evidence>